<dbReference type="Gene3D" id="3.30.300.30">
    <property type="match status" value="1"/>
</dbReference>
<sequence length="1078" mass="117043">MDDLGRYHISSSLVDQSNLRGWRPSPVGSKHLLIYIALFPVALPISLTPSKSMASVPDQQLRPVHPGQAVVAPSDLSDPLCFSFGTKERSAFPTVTSAFFYHAEARPADIAARDLSGTSPRDITYSELASQSRRLALQLRNLGVKPGDRVPLVVKRSIEMLVGIFAVLACGAQYVPLDGGVVPDSTLKVVLQQSGAGLALCLPSTAYRVAGLDGISCKIIIIGENDKSNDLSNEHESYPFESGFVDLAREDYGCYVIYTSGTTGTPKGVNISHKNVTNLVCLAPGNLGIQPGTRVGSVLNISFDMAAWEILGCLCNGGTLVMRGSKWEPALEQINVLICTPSILAKYGPDAYPTIKVVATAGEPSGQRIADIWATHGTYYNCCGPTETTIVNTMHKHRPGGDLTIGAPTPNNSVYVLDEDLNPVPLGEPGVMWAGGHGISRGYVGLPAATLTKYKPDIFANDGTLMYNTGDLGRWRSDGSLDILGRVDDQVKVKGFRVELDGISASINSFPGVRRATALLVLGEIHGFLEPAYIDINALREHLTSRQPYYAVPSHFHALEALPETGNGKLDKKALRRMADPSLATDEVVLRSSVSNSSMSDTTAQDSTGTRSPPTSLSSQSSTIFSEKRQQLDLTGDVPEKKIRKPFRGIVYRIFIVYRFLFSLVGLSNLAALIAIFVTGVDRHWLSTMTAINLALAVMMRQDFIINALYTVCCNVPKSWPLSIRRRCAKIYHFGGMHSSAAVCAGIWLLASNVASVTCQALPGTCAGTKLRQSVGTAVVSWLLTGLFLFMFVLAYPTMRKRYHDVFERVHRFVGWTMLGLFWVQVVVSTNDTKPPGQSLGAACVRVPSLWLLVVATCCIATSWLFLRKVPVDAEVLSDHAVRLHFDYTVPVNGSFTRISRRPLIEWHSFATIPAPKPANGRNKGYSLVVSNAGDWTKQAILSPPTHLWVRGVPTCGVMRIATLFRRVVVIATGSGIGPLLGHIQDASCPTQLIWSTPNPEKTFGRPLLDTIMEKIPDAVIHDTKLLGRPDLVKMGYNLVRSFGAEAVIIIANEKITKKVVYGLETRGVPAYGAIWDS</sequence>
<feature type="transmembrane region" description="Helical" evidence="2">
    <location>
        <begin position="650"/>
        <end position="678"/>
    </location>
</feature>
<feature type="transmembrane region" description="Helical" evidence="2">
    <location>
        <begin position="848"/>
        <end position="867"/>
    </location>
</feature>
<evidence type="ECO:0000313" key="5">
    <source>
        <dbReference type="Proteomes" id="UP001446871"/>
    </source>
</evidence>
<dbReference type="InterPro" id="IPR020845">
    <property type="entry name" value="AMP-binding_CS"/>
</dbReference>
<feature type="compositionally biased region" description="Polar residues" evidence="1">
    <location>
        <begin position="601"/>
        <end position="611"/>
    </location>
</feature>
<evidence type="ECO:0000256" key="2">
    <source>
        <dbReference type="SAM" id="Phobius"/>
    </source>
</evidence>
<feature type="compositionally biased region" description="Low complexity" evidence="1">
    <location>
        <begin position="612"/>
        <end position="625"/>
    </location>
</feature>
<dbReference type="InterPro" id="IPR045851">
    <property type="entry name" value="AMP-bd_C_sf"/>
</dbReference>
<dbReference type="PROSITE" id="PS00455">
    <property type="entry name" value="AMP_BINDING"/>
    <property type="match status" value="1"/>
</dbReference>
<organism evidence="4 5">
    <name type="scientific">Apiospora saccharicola</name>
    <dbReference type="NCBI Taxonomy" id="335842"/>
    <lineage>
        <taxon>Eukaryota</taxon>
        <taxon>Fungi</taxon>
        <taxon>Dikarya</taxon>
        <taxon>Ascomycota</taxon>
        <taxon>Pezizomycotina</taxon>
        <taxon>Sordariomycetes</taxon>
        <taxon>Xylariomycetidae</taxon>
        <taxon>Amphisphaeriales</taxon>
        <taxon>Apiosporaceae</taxon>
        <taxon>Apiospora</taxon>
    </lineage>
</organism>
<accession>A0ABR1TMI4</accession>
<evidence type="ECO:0000313" key="4">
    <source>
        <dbReference type="EMBL" id="KAK8047866.1"/>
    </source>
</evidence>
<dbReference type="InterPro" id="IPR039261">
    <property type="entry name" value="FNR_nucleotide-bd"/>
</dbReference>
<dbReference type="Proteomes" id="UP001446871">
    <property type="component" value="Unassembled WGS sequence"/>
</dbReference>
<keyword evidence="2" id="KW-0812">Transmembrane</keyword>
<proteinExistence type="predicted"/>
<keyword evidence="2" id="KW-1133">Transmembrane helix</keyword>
<dbReference type="PANTHER" id="PTHR33927:SF5">
    <property type="entry name" value="ENZYME, PUTATIVE (AFU_ORTHOLOGUE AFUA_8G01222)-RELATED"/>
    <property type="match status" value="1"/>
</dbReference>
<evidence type="ECO:0000256" key="1">
    <source>
        <dbReference type="SAM" id="MobiDB-lite"/>
    </source>
</evidence>
<reference evidence="4 5" key="1">
    <citation type="submission" date="2023-01" db="EMBL/GenBank/DDBJ databases">
        <title>Analysis of 21 Apiospora genomes using comparative genomics revels a genus with tremendous synthesis potential of carbohydrate active enzymes and secondary metabolites.</title>
        <authorList>
            <person name="Sorensen T."/>
        </authorList>
    </citation>
    <scope>NUCLEOTIDE SEQUENCE [LARGE SCALE GENOMIC DNA]</scope>
    <source>
        <strain evidence="4 5">CBS 83171</strain>
    </source>
</reference>
<dbReference type="InterPro" id="IPR042099">
    <property type="entry name" value="ANL_N_sf"/>
</dbReference>
<dbReference type="SUPFAM" id="SSF52343">
    <property type="entry name" value="Ferredoxin reductase-like, C-terminal NADP-linked domain"/>
    <property type="match status" value="1"/>
</dbReference>
<comment type="caution">
    <text evidence="4">The sequence shown here is derived from an EMBL/GenBank/DDBJ whole genome shotgun (WGS) entry which is preliminary data.</text>
</comment>
<name>A0ABR1TMI4_9PEZI</name>
<dbReference type="SUPFAM" id="SSF56801">
    <property type="entry name" value="Acetyl-CoA synthetase-like"/>
    <property type="match status" value="1"/>
</dbReference>
<dbReference type="Gene3D" id="3.40.50.12780">
    <property type="entry name" value="N-terminal domain of ligase-like"/>
    <property type="match status" value="1"/>
</dbReference>
<gene>
    <name evidence="4" type="ORF">PG996_015930</name>
</gene>
<evidence type="ECO:0000259" key="3">
    <source>
        <dbReference type="Pfam" id="PF00501"/>
    </source>
</evidence>
<feature type="transmembrane region" description="Helical" evidence="2">
    <location>
        <begin position="810"/>
        <end position="828"/>
    </location>
</feature>
<dbReference type="PANTHER" id="PTHR33927">
    <property type="entry name" value="TRANSMEMBRANE PROTEIN"/>
    <property type="match status" value="1"/>
</dbReference>
<dbReference type="EMBL" id="JAQQWM010000009">
    <property type="protein sequence ID" value="KAK8047866.1"/>
    <property type="molecule type" value="Genomic_DNA"/>
</dbReference>
<keyword evidence="2" id="KW-0472">Membrane</keyword>
<dbReference type="Pfam" id="PF00501">
    <property type="entry name" value="AMP-binding"/>
    <property type="match status" value="1"/>
</dbReference>
<feature type="transmembrane region" description="Helical" evidence="2">
    <location>
        <begin position="779"/>
        <end position="798"/>
    </location>
</feature>
<dbReference type="InterPro" id="IPR052979">
    <property type="entry name" value="Adenylate-forming_domain"/>
</dbReference>
<feature type="transmembrane region" description="Helical" evidence="2">
    <location>
        <begin position="731"/>
        <end position="751"/>
    </location>
</feature>
<feature type="region of interest" description="Disordered" evidence="1">
    <location>
        <begin position="593"/>
        <end position="626"/>
    </location>
</feature>
<protein>
    <submittedName>
        <fullName evidence="4">Non-ribosomal peptide synthetase</fullName>
    </submittedName>
</protein>
<feature type="domain" description="AMP-dependent synthetase/ligase" evidence="3">
    <location>
        <begin position="101"/>
        <end position="443"/>
    </location>
</feature>
<keyword evidence="5" id="KW-1185">Reference proteome</keyword>
<dbReference type="InterPro" id="IPR000873">
    <property type="entry name" value="AMP-dep_synth/lig_dom"/>
</dbReference>